<accession>A0AAD6WRE2</accession>
<evidence type="ECO:0000313" key="2">
    <source>
        <dbReference type="Proteomes" id="UP001218188"/>
    </source>
</evidence>
<name>A0AAD6WRE2_9AGAR</name>
<sequence>MAQEFRQEKRTEFQQLTQMTDSTRLLETTKRITSLPLFQLTHLPLRNESLGGCLAVLLQCKNLVATRIRTTDRFSPSSQVLAVVTLPSLETLSLTFDALVSEEVNGIETFLAPLTLPRLKTLHLDLDNEDMWPTAVFSDFQVIPNIEEIDTVFSLIDTDALIALLGHDPPLTHNLPHRKLLGVHLILRRTSIR</sequence>
<comment type="caution">
    <text evidence="1">The sequence shown here is derived from an EMBL/GenBank/DDBJ whole genome shotgun (WGS) entry which is preliminary data.</text>
</comment>
<dbReference type="Proteomes" id="UP001218188">
    <property type="component" value="Unassembled WGS sequence"/>
</dbReference>
<dbReference type="InterPro" id="IPR032675">
    <property type="entry name" value="LRR_dom_sf"/>
</dbReference>
<dbReference type="AlphaFoldDB" id="A0AAD6WRE2"/>
<dbReference type="Gene3D" id="3.80.10.10">
    <property type="entry name" value="Ribonuclease Inhibitor"/>
    <property type="match status" value="1"/>
</dbReference>
<gene>
    <name evidence="1" type="ORF">C8F04DRAFT_1192585</name>
</gene>
<organism evidence="1 2">
    <name type="scientific">Mycena alexandri</name>
    <dbReference type="NCBI Taxonomy" id="1745969"/>
    <lineage>
        <taxon>Eukaryota</taxon>
        <taxon>Fungi</taxon>
        <taxon>Dikarya</taxon>
        <taxon>Basidiomycota</taxon>
        <taxon>Agaricomycotina</taxon>
        <taxon>Agaricomycetes</taxon>
        <taxon>Agaricomycetidae</taxon>
        <taxon>Agaricales</taxon>
        <taxon>Marasmiineae</taxon>
        <taxon>Mycenaceae</taxon>
        <taxon>Mycena</taxon>
    </lineage>
</organism>
<keyword evidence="2" id="KW-1185">Reference proteome</keyword>
<dbReference type="SUPFAM" id="SSF52047">
    <property type="entry name" value="RNI-like"/>
    <property type="match status" value="1"/>
</dbReference>
<evidence type="ECO:0000313" key="1">
    <source>
        <dbReference type="EMBL" id="KAJ7024308.1"/>
    </source>
</evidence>
<protein>
    <submittedName>
        <fullName evidence="1">Uncharacterized protein</fullName>
    </submittedName>
</protein>
<dbReference type="EMBL" id="JARJCM010000172">
    <property type="protein sequence ID" value="KAJ7024308.1"/>
    <property type="molecule type" value="Genomic_DNA"/>
</dbReference>
<proteinExistence type="predicted"/>
<reference evidence="1" key="1">
    <citation type="submission" date="2023-03" db="EMBL/GenBank/DDBJ databases">
        <title>Massive genome expansion in bonnet fungi (Mycena s.s.) driven by repeated elements and novel gene families across ecological guilds.</title>
        <authorList>
            <consortium name="Lawrence Berkeley National Laboratory"/>
            <person name="Harder C.B."/>
            <person name="Miyauchi S."/>
            <person name="Viragh M."/>
            <person name="Kuo A."/>
            <person name="Thoen E."/>
            <person name="Andreopoulos B."/>
            <person name="Lu D."/>
            <person name="Skrede I."/>
            <person name="Drula E."/>
            <person name="Henrissat B."/>
            <person name="Morin E."/>
            <person name="Kohler A."/>
            <person name="Barry K."/>
            <person name="LaButti K."/>
            <person name="Morin E."/>
            <person name="Salamov A."/>
            <person name="Lipzen A."/>
            <person name="Mereny Z."/>
            <person name="Hegedus B."/>
            <person name="Baldrian P."/>
            <person name="Stursova M."/>
            <person name="Weitz H."/>
            <person name="Taylor A."/>
            <person name="Grigoriev I.V."/>
            <person name="Nagy L.G."/>
            <person name="Martin F."/>
            <person name="Kauserud H."/>
        </authorList>
    </citation>
    <scope>NUCLEOTIDE SEQUENCE</scope>
    <source>
        <strain evidence="1">CBHHK200</strain>
    </source>
</reference>